<feature type="signal peptide" evidence="2">
    <location>
        <begin position="1"/>
        <end position="33"/>
    </location>
</feature>
<evidence type="ECO:0008006" key="5">
    <source>
        <dbReference type="Google" id="ProtNLM"/>
    </source>
</evidence>
<feature type="chain" id="PRO_5038642770" description="Copper(I)-binding protein" evidence="2">
    <location>
        <begin position="34"/>
        <end position="243"/>
    </location>
</feature>
<evidence type="ECO:0000313" key="4">
    <source>
        <dbReference type="Proteomes" id="UP000282084"/>
    </source>
</evidence>
<dbReference type="InterPro" id="IPR036182">
    <property type="entry name" value="PCuAC_sf"/>
</dbReference>
<protein>
    <recommendedName>
        <fullName evidence="5">Copper(I)-binding protein</fullName>
    </recommendedName>
</protein>
<dbReference type="Pfam" id="PF04314">
    <property type="entry name" value="PCuAC"/>
    <property type="match status" value="1"/>
</dbReference>
<dbReference type="SUPFAM" id="SSF110087">
    <property type="entry name" value="DR1885-like metal-binding protein"/>
    <property type="match status" value="1"/>
</dbReference>
<dbReference type="Proteomes" id="UP000282084">
    <property type="component" value="Unassembled WGS sequence"/>
</dbReference>
<feature type="region of interest" description="Disordered" evidence="1">
    <location>
        <begin position="124"/>
        <end position="189"/>
    </location>
</feature>
<dbReference type="EMBL" id="RBXO01000001">
    <property type="protein sequence ID" value="RKT52218.1"/>
    <property type="molecule type" value="Genomic_DNA"/>
</dbReference>
<evidence type="ECO:0000313" key="3">
    <source>
        <dbReference type="EMBL" id="RKT52218.1"/>
    </source>
</evidence>
<dbReference type="Gene3D" id="2.60.40.1890">
    <property type="entry name" value="PCu(A)C copper chaperone"/>
    <property type="match status" value="1"/>
</dbReference>
<evidence type="ECO:0000256" key="1">
    <source>
        <dbReference type="SAM" id="MobiDB-lite"/>
    </source>
</evidence>
<name>A0A495VX69_9PSEU</name>
<comment type="caution">
    <text evidence="3">The sequence shown here is derived from an EMBL/GenBank/DDBJ whole genome shotgun (WGS) entry which is preliminary data.</text>
</comment>
<proteinExistence type="predicted"/>
<dbReference type="RefSeq" id="WP_246018651.1">
    <property type="nucleotide sequence ID" value="NZ_RBXO01000001.1"/>
</dbReference>
<reference evidence="3 4" key="1">
    <citation type="submission" date="2018-10" db="EMBL/GenBank/DDBJ databases">
        <title>Sequencing the genomes of 1000 actinobacteria strains.</title>
        <authorList>
            <person name="Klenk H.-P."/>
        </authorList>
    </citation>
    <scope>NUCLEOTIDE SEQUENCE [LARGE SCALE GENOMIC DNA]</scope>
    <source>
        <strain evidence="3 4">DSM 43800</strain>
    </source>
</reference>
<accession>A0A495VX69</accession>
<feature type="compositionally biased region" description="Low complexity" evidence="1">
    <location>
        <begin position="132"/>
        <end position="188"/>
    </location>
</feature>
<dbReference type="AlphaFoldDB" id="A0A495VX69"/>
<gene>
    <name evidence="3" type="ORF">C8E97_0723</name>
</gene>
<evidence type="ECO:0000256" key="2">
    <source>
        <dbReference type="SAM" id="SignalP"/>
    </source>
</evidence>
<keyword evidence="4" id="KW-1185">Reference proteome</keyword>
<dbReference type="InterPro" id="IPR007410">
    <property type="entry name" value="LpqE-like"/>
</dbReference>
<keyword evidence="2" id="KW-0732">Signal</keyword>
<dbReference type="PROSITE" id="PS51257">
    <property type="entry name" value="PROKAR_LIPOPROTEIN"/>
    <property type="match status" value="1"/>
</dbReference>
<sequence>MGRAEQKFPAPRRLALVAAAAAGLALAVAGCSAGQVTQTDTQVAAVNGASGEAGAIAVRDAQLRFPVAEGHYRAGDDAPVLVVIANNGTDADKLISVTSDTSGAAEVSGDAELEPGTAISAAAEQGEADGHAATTTPKSGSSSAPSTATTTASPASGATTTTPTSPIGGVSSVFPSRSDRPSSSADTSVEPGKVRIVLKDLAKELRPGRTLKVTFLFEKAGPVTLDVPIGATPEPRHDAPSEH</sequence>
<organism evidence="3 4">
    <name type="scientific">Saccharothrix australiensis</name>
    <dbReference type="NCBI Taxonomy" id="2072"/>
    <lineage>
        <taxon>Bacteria</taxon>
        <taxon>Bacillati</taxon>
        <taxon>Actinomycetota</taxon>
        <taxon>Actinomycetes</taxon>
        <taxon>Pseudonocardiales</taxon>
        <taxon>Pseudonocardiaceae</taxon>
        <taxon>Saccharothrix</taxon>
    </lineage>
</organism>